<evidence type="ECO:0000256" key="3">
    <source>
        <dbReference type="ARBA" id="ARBA00023004"/>
    </source>
</evidence>
<protein>
    <submittedName>
        <fullName evidence="6">Rieske (2Fe-2S) protein</fullName>
    </submittedName>
</protein>
<keyword evidence="1" id="KW-0001">2Fe-2S</keyword>
<dbReference type="PROSITE" id="PS51296">
    <property type="entry name" value="RIESKE"/>
    <property type="match status" value="1"/>
</dbReference>
<dbReference type="InterPro" id="IPR017941">
    <property type="entry name" value="Rieske_2Fe-2S"/>
</dbReference>
<keyword evidence="7" id="KW-1185">Reference proteome</keyword>
<dbReference type="Gene3D" id="2.102.10.10">
    <property type="entry name" value="Rieske [2Fe-2S] iron-sulphur domain"/>
    <property type="match status" value="1"/>
</dbReference>
<organism evidence="6 7">
    <name type="scientific">Actinomadura gamaensis</name>
    <dbReference type="NCBI Taxonomy" id="1763541"/>
    <lineage>
        <taxon>Bacteria</taxon>
        <taxon>Bacillati</taxon>
        <taxon>Actinomycetota</taxon>
        <taxon>Actinomycetes</taxon>
        <taxon>Streptosporangiales</taxon>
        <taxon>Thermomonosporaceae</taxon>
        <taxon>Actinomadura</taxon>
    </lineage>
</organism>
<keyword evidence="3" id="KW-0408">Iron</keyword>
<sequence length="407" mass="44961">MDNRGSWITAIPELSPMCHDAAFLVVADGRAVLHGNDARLTAAQARRAKHLAGGRLDLMAVQTSGASWHPICYEYPPEEMARVAAAKRVAKLRAAHRLVRQTAPELAVPFAGPPCFLDEEVAHLNRVLDQETGAFCDPEASVRWLREHLPGQAFEYFQPGDAIDLGTGEITRDPVSARFSYADADRPAYLKRYAADRAELIAGVLASYPEPGPDLFARFRDHFGRLGTLSDYFLERIAMLVRFEVTGPHGGTWDVDLRPGGVTVGEARPDVRPQYRITVAGRWLDTVLTGRLAWEDLLISFRLSLYRDPDVYNDHLVGLLKHANAQALRAVEEYETGRDESERIVVRSGGRSFDIPRYCPHAGEDLSIGAVVRDGRIHCLAHNFAFDLATGQCVNARAASLGSRPLD</sequence>
<name>A0ABV9U5X9_9ACTN</name>
<keyword evidence="2" id="KW-0479">Metal-binding</keyword>
<evidence type="ECO:0000256" key="2">
    <source>
        <dbReference type="ARBA" id="ARBA00022723"/>
    </source>
</evidence>
<evidence type="ECO:0000256" key="4">
    <source>
        <dbReference type="ARBA" id="ARBA00023014"/>
    </source>
</evidence>
<dbReference type="SUPFAM" id="SSF50022">
    <property type="entry name" value="ISP domain"/>
    <property type="match status" value="1"/>
</dbReference>
<dbReference type="EMBL" id="JBHSIT010000007">
    <property type="protein sequence ID" value="MFC4910297.1"/>
    <property type="molecule type" value="Genomic_DNA"/>
</dbReference>
<keyword evidence="4" id="KW-0411">Iron-sulfur</keyword>
<proteinExistence type="predicted"/>
<dbReference type="Proteomes" id="UP001595872">
    <property type="component" value="Unassembled WGS sequence"/>
</dbReference>
<dbReference type="RefSeq" id="WP_378258532.1">
    <property type="nucleotide sequence ID" value="NZ_JBHSIT010000007.1"/>
</dbReference>
<reference evidence="7" key="1">
    <citation type="journal article" date="2019" name="Int. J. Syst. Evol. Microbiol.">
        <title>The Global Catalogue of Microorganisms (GCM) 10K type strain sequencing project: providing services to taxonomists for standard genome sequencing and annotation.</title>
        <authorList>
            <consortium name="The Broad Institute Genomics Platform"/>
            <consortium name="The Broad Institute Genome Sequencing Center for Infectious Disease"/>
            <person name="Wu L."/>
            <person name="Ma J."/>
        </authorList>
    </citation>
    <scope>NUCLEOTIDE SEQUENCE [LARGE SCALE GENOMIC DNA]</scope>
    <source>
        <strain evidence="7">KLKA75</strain>
    </source>
</reference>
<evidence type="ECO:0000313" key="7">
    <source>
        <dbReference type="Proteomes" id="UP001595872"/>
    </source>
</evidence>
<feature type="domain" description="Rieske" evidence="5">
    <location>
        <begin position="326"/>
        <end position="407"/>
    </location>
</feature>
<dbReference type="Pfam" id="PF00355">
    <property type="entry name" value="Rieske"/>
    <property type="match status" value="1"/>
</dbReference>
<evidence type="ECO:0000259" key="5">
    <source>
        <dbReference type="PROSITE" id="PS51296"/>
    </source>
</evidence>
<dbReference type="InterPro" id="IPR036922">
    <property type="entry name" value="Rieske_2Fe-2S_sf"/>
</dbReference>
<evidence type="ECO:0000256" key="1">
    <source>
        <dbReference type="ARBA" id="ARBA00022714"/>
    </source>
</evidence>
<comment type="caution">
    <text evidence="6">The sequence shown here is derived from an EMBL/GenBank/DDBJ whole genome shotgun (WGS) entry which is preliminary data.</text>
</comment>
<evidence type="ECO:0000313" key="6">
    <source>
        <dbReference type="EMBL" id="MFC4910297.1"/>
    </source>
</evidence>
<gene>
    <name evidence="6" type="ORF">ACFPCY_23495</name>
</gene>
<accession>A0ABV9U5X9</accession>